<dbReference type="Proteomes" id="UP000076927">
    <property type="component" value="Chromosome"/>
</dbReference>
<keyword evidence="6 8" id="KW-1133">Transmembrane helix</keyword>
<dbReference type="PATRIC" id="fig|1178515.4.peg.2393"/>
<proteinExistence type="predicted"/>
<dbReference type="KEGG" id="pswu:SY83_11990"/>
<comment type="subcellular location">
    <subcellularLocation>
        <location evidence="1">Cell inner membrane</location>
        <topology evidence="1">Multi-pass membrane protein</topology>
    </subcellularLocation>
</comment>
<sequence>MSSNVLRLFNFVYFAMLAMFISFLPVYLDGEGISAKQIGLIIGTGGLVSVFSQPFWGVVSDKRKTVKLIILFILGMATVTGFFLYRTDEVWLLLGLTMVMYFFLLPIDPLTESLNFRIAEENKVSYGSIRTFGAFGYAVMSLIVGIVVAKFGSPSLAWLFVGLGVLGLLLTLMLPDAPSTSKPVTLSALKTFFSNRKTLGFLLLIFITAVPNRMNDQFLGIYLRELGGTVDGVGLAWFLSAGGEIIVFALSYWWLRKGHEIGLILFASIFYVLRFVLSAWVKDPQILIYLQLLQALSFPVFYSAAIQYLYRIVPEEWRATGQTVLAILFFGVSGIASSYLGGWYYDSFGGESMYLLMAGLSAVGLGFSLFLRQMYEKAWKS</sequence>
<dbReference type="GO" id="GO:0005886">
    <property type="term" value="C:plasma membrane"/>
    <property type="evidence" value="ECO:0007669"/>
    <property type="project" value="UniProtKB-SubCell"/>
</dbReference>
<evidence type="ECO:0000313" key="10">
    <source>
        <dbReference type="EMBL" id="ANE46878.1"/>
    </source>
</evidence>
<keyword evidence="11" id="KW-1185">Reference proteome</keyword>
<keyword evidence="3" id="KW-1003">Cell membrane</keyword>
<evidence type="ECO:0000256" key="4">
    <source>
        <dbReference type="ARBA" id="ARBA00022519"/>
    </source>
</evidence>
<keyword evidence="2" id="KW-0813">Transport</keyword>
<dbReference type="AlphaFoldDB" id="A0A172TIL1"/>
<feature type="transmembrane region" description="Helical" evidence="8">
    <location>
        <begin position="234"/>
        <end position="255"/>
    </location>
</feature>
<dbReference type="OrthoDB" id="1650886at2"/>
<gene>
    <name evidence="10" type="ORF">SY83_11990</name>
</gene>
<feature type="transmembrane region" description="Helical" evidence="8">
    <location>
        <begin position="132"/>
        <end position="151"/>
    </location>
</feature>
<keyword evidence="5 8" id="KW-0812">Transmembrane</keyword>
<evidence type="ECO:0000259" key="9">
    <source>
        <dbReference type="Pfam" id="PF12832"/>
    </source>
</evidence>
<feature type="transmembrane region" description="Helical" evidence="8">
    <location>
        <begin position="66"/>
        <end position="85"/>
    </location>
</feature>
<feature type="domain" description="Major facilitator superfamily associated" evidence="9">
    <location>
        <begin position="6"/>
        <end position="355"/>
    </location>
</feature>
<evidence type="ECO:0000313" key="11">
    <source>
        <dbReference type="Proteomes" id="UP000076927"/>
    </source>
</evidence>
<feature type="transmembrane region" description="Helical" evidence="8">
    <location>
        <begin position="262"/>
        <end position="280"/>
    </location>
</feature>
<dbReference type="GO" id="GO:0030395">
    <property type="term" value="F:lactose binding"/>
    <property type="evidence" value="ECO:0007669"/>
    <property type="project" value="TreeGrafter"/>
</dbReference>
<feature type="transmembrane region" description="Helical" evidence="8">
    <location>
        <begin position="353"/>
        <end position="371"/>
    </location>
</feature>
<protein>
    <submittedName>
        <fullName evidence="10">MFS transporter</fullName>
    </submittedName>
</protein>
<evidence type="ECO:0000256" key="2">
    <source>
        <dbReference type="ARBA" id="ARBA00022448"/>
    </source>
</evidence>
<feature type="transmembrane region" description="Helical" evidence="8">
    <location>
        <begin position="7"/>
        <end position="28"/>
    </location>
</feature>
<dbReference type="GO" id="GO:0015528">
    <property type="term" value="F:lactose:proton symporter activity"/>
    <property type="evidence" value="ECO:0007669"/>
    <property type="project" value="TreeGrafter"/>
</dbReference>
<dbReference type="InterPro" id="IPR036259">
    <property type="entry name" value="MFS_trans_sf"/>
</dbReference>
<dbReference type="EMBL" id="CP011388">
    <property type="protein sequence ID" value="ANE46878.1"/>
    <property type="molecule type" value="Genomic_DNA"/>
</dbReference>
<organism evidence="10 11">
    <name type="scientific">Paenibacillus swuensis</name>
    <dbReference type="NCBI Taxonomy" id="1178515"/>
    <lineage>
        <taxon>Bacteria</taxon>
        <taxon>Bacillati</taxon>
        <taxon>Bacillota</taxon>
        <taxon>Bacilli</taxon>
        <taxon>Bacillales</taxon>
        <taxon>Paenibacillaceae</taxon>
        <taxon>Paenibacillus</taxon>
    </lineage>
</organism>
<evidence type="ECO:0000256" key="3">
    <source>
        <dbReference type="ARBA" id="ARBA00022475"/>
    </source>
</evidence>
<keyword evidence="4" id="KW-0997">Cell inner membrane</keyword>
<evidence type="ECO:0000256" key="6">
    <source>
        <dbReference type="ARBA" id="ARBA00022989"/>
    </source>
</evidence>
<keyword evidence="7 8" id="KW-0472">Membrane</keyword>
<dbReference type="Pfam" id="PF12832">
    <property type="entry name" value="MFS_1_like"/>
    <property type="match status" value="1"/>
</dbReference>
<evidence type="ECO:0000256" key="5">
    <source>
        <dbReference type="ARBA" id="ARBA00022692"/>
    </source>
</evidence>
<dbReference type="SUPFAM" id="SSF103473">
    <property type="entry name" value="MFS general substrate transporter"/>
    <property type="match status" value="1"/>
</dbReference>
<feature type="transmembrane region" description="Helical" evidence="8">
    <location>
        <begin position="322"/>
        <end position="341"/>
    </location>
</feature>
<dbReference type="PANTHER" id="PTHR23522">
    <property type="entry name" value="BLL5896 PROTEIN"/>
    <property type="match status" value="1"/>
</dbReference>
<evidence type="ECO:0000256" key="8">
    <source>
        <dbReference type="SAM" id="Phobius"/>
    </source>
</evidence>
<evidence type="ECO:0000256" key="1">
    <source>
        <dbReference type="ARBA" id="ARBA00004429"/>
    </source>
</evidence>
<dbReference type="STRING" id="1178515.SY83_11990"/>
<name>A0A172TIL1_9BACL</name>
<feature type="transmembrane region" description="Helical" evidence="8">
    <location>
        <begin position="198"/>
        <end position="214"/>
    </location>
</feature>
<dbReference type="PANTHER" id="PTHR23522:SF10">
    <property type="entry name" value="3-PHENYLPROPIONIC ACID TRANSPORTER-RELATED"/>
    <property type="match status" value="1"/>
</dbReference>
<feature type="transmembrane region" description="Helical" evidence="8">
    <location>
        <begin position="91"/>
        <end position="111"/>
    </location>
</feature>
<dbReference type="RefSeq" id="WP_068606777.1">
    <property type="nucleotide sequence ID" value="NZ_CP011388.1"/>
</dbReference>
<feature type="transmembrane region" description="Helical" evidence="8">
    <location>
        <begin position="157"/>
        <end position="177"/>
    </location>
</feature>
<accession>A0A172TIL1</accession>
<feature type="transmembrane region" description="Helical" evidence="8">
    <location>
        <begin position="286"/>
        <end position="310"/>
    </location>
</feature>
<dbReference type="InterPro" id="IPR024989">
    <property type="entry name" value="MFS_assoc_dom"/>
</dbReference>
<feature type="transmembrane region" description="Helical" evidence="8">
    <location>
        <begin position="40"/>
        <end position="59"/>
    </location>
</feature>
<evidence type="ECO:0000256" key="7">
    <source>
        <dbReference type="ARBA" id="ARBA00023136"/>
    </source>
</evidence>
<dbReference type="Gene3D" id="1.20.1250.20">
    <property type="entry name" value="MFS general substrate transporter like domains"/>
    <property type="match status" value="2"/>
</dbReference>
<reference evidence="10 11" key="1">
    <citation type="submission" date="2015-01" db="EMBL/GenBank/DDBJ databases">
        <title>Paenibacillus swuensis/DY6/whole genome sequencing.</title>
        <authorList>
            <person name="Kim M.K."/>
            <person name="Srinivasan S."/>
            <person name="Lee J.-J."/>
        </authorList>
    </citation>
    <scope>NUCLEOTIDE SEQUENCE [LARGE SCALE GENOMIC DNA]</scope>
    <source>
        <strain evidence="10 11">DY6</strain>
    </source>
</reference>